<comment type="caution">
    <text evidence="9">The sequence shown here is derived from an EMBL/GenBank/DDBJ whole genome shotgun (WGS) entry which is preliminary data.</text>
</comment>
<evidence type="ECO:0000256" key="4">
    <source>
        <dbReference type="ARBA" id="ARBA00022984"/>
    </source>
</evidence>
<keyword evidence="5 6" id="KW-0961">Cell wall biogenesis/degradation</keyword>
<keyword evidence="2" id="KW-0808">Transferase</keyword>
<organism evidence="9 10">
    <name type="scientific">Pilimelia anulata</name>
    <dbReference type="NCBI Taxonomy" id="53371"/>
    <lineage>
        <taxon>Bacteria</taxon>
        <taxon>Bacillati</taxon>
        <taxon>Actinomycetota</taxon>
        <taxon>Actinomycetes</taxon>
        <taxon>Micromonosporales</taxon>
        <taxon>Micromonosporaceae</taxon>
        <taxon>Pilimelia</taxon>
    </lineage>
</organism>
<feature type="active site" description="Nucleophile" evidence="6">
    <location>
        <position position="370"/>
    </location>
</feature>
<feature type="compositionally biased region" description="Low complexity" evidence="7">
    <location>
        <begin position="83"/>
        <end position="92"/>
    </location>
</feature>
<dbReference type="GO" id="GO:0008360">
    <property type="term" value="P:regulation of cell shape"/>
    <property type="evidence" value="ECO:0007669"/>
    <property type="project" value="UniProtKB-UniRule"/>
</dbReference>
<evidence type="ECO:0000256" key="2">
    <source>
        <dbReference type="ARBA" id="ARBA00022679"/>
    </source>
</evidence>
<dbReference type="GO" id="GO:0016740">
    <property type="term" value="F:transferase activity"/>
    <property type="evidence" value="ECO:0007669"/>
    <property type="project" value="UniProtKB-KW"/>
</dbReference>
<proteinExistence type="predicted"/>
<dbReference type="Gene3D" id="2.40.440.10">
    <property type="entry name" value="L,D-transpeptidase catalytic domain-like"/>
    <property type="match status" value="1"/>
</dbReference>
<dbReference type="EMBL" id="BMQB01000005">
    <property type="protein sequence ID" value="GGJ94918.1"/>
    <property type="molecule type" value="Genomic_DNA"/>
</dbReference>
<evidence type="ECO:0000256" key="3">
    <source>
        <dbReference type="ARBA" id="ARBA00022960"/>
    </source>
</evidence>
<feature type="compositionally biased region" description="Pro residues" evidence="7">
    <location>
        <begin position="93"/>
        <end position="109"/>
    </location>
</feature>
<dbReference type="InterPro" id="IPR038063">
    <property type="entry name" value="Transpep_catalytic_dom"/>
</dbReference>
<evidence type="ECO:0000259" key="8">
    <source>
        <dbReference type="PROSITE" id="PS52029"/>
    </source>
</evidence>
<dbReference type="AlphaFoldDB" id="A0A8J3F9Y3"/>
<feature type="active site" description="Proton donor/acceptor" evidence="6">
    <location>
        <position position="355"/>
    </location>
</feature>
<keyword evidence="10" id="KW-1185">Reference proteome</keyword>
<dbReference type="PROSITE" id="PS52029">
    <property type="entry name" value="LD_TPASE"/>
    <property type="match status" value="1"/>
</dbReference>
<evidence type="ECO:0000256" key="6">
    <source>
        <dbReference type="PROSITE-ProRule" id="PRU01373"/>
    </source>
</evidence>
<feature type="domain" description="L,D-TPase catalytic" evidence="8">
    <location>
        <begin position="273"/>
        <end position="394"/>
    </location>
</feature>
<dbReference type="Pfam" id="PF03734">
    <property type="entry name" value="YkuD"/>
    <property type="match status" value="1"/>
</dbReference>
<evidence type="ECO:0000256" key="1">
    <source>
        <dbReference type="ARBA" id="ARBA00004752"/>
    </source>
</evidence>
<evidence type="ECO:0000256" key="7">
    <source>
        <dbReference type="SAM" id="MobiDB-lite"/>
    </source>
</evidence>
<feature type="region of interest" description="Disordered" evidence="7">
    <location>
        <begin position="80"/>
        <end position="114"/>
    </location>
</feature>
<dbReference type="InterPro" id="IPR005490">
    <property type="entry name" value="LD_TPept_cat_dom"/>
</dbReference>
<dbReference type="GO" id="GO:0071555">
    <property type="term" value="P:cell wall organization"/>
    <property type="evidence" value="ECO:0007669"/>
    <property type="project" value="UniProtKB-UniRule"/>
</dbReference>
<reference evidence="9" key="2">
    <citation type="submission" date="2020-09" db="EMBL/GenBank/DDBJ databases">
        <authorList>
            <person name="Sun Q."/>
            <person name="Ohkuma M."/>
        </authorList>
    </citation>
    <scope>NUCLEOTIDE SEQUENCE</scope>
    <source>
        <strain evidence="9">JCM 3090</strain>
    </source>
</reference>
<keyword evidence="3 6" id="KW-0133">Cell shape</keyword>
<accession>A0A8J3F9Y3</accession>
<dbReference type="CDD" id="cd16913">
    <property type="entry name" value="YkuD_like"/>
    <property type="match status" value="1"/>
</dbReference>
<comment type="pathway">
    <text evidence="1 6">Cell wall biogenesis; peptidoglycan biosynthesis.</text>
</comment>
<dbReference type="Proteomes" id="UP000649739">
    <property type="component" value="Unassembled WGS sequence"/>
</dbReference>
<name>A0A8J3F9Y3_9ACTN</name>
<evidence type="ECO:0000313" key="9">
    <source>
        <dbReference type="EMBL" id="GGJ94918.1"/>
    </source>
</evidence>
<dbReference type="UniPathway" id="UPA00219"/>
<feature type="region of interest" description="Disordered" evidence="7">
    <location>
        <begin position="1"/>
        <end position="65"/>
    </location>
</feature>
<feature type="compositionally biased region" description="Low complexity" evidence="7">
    <location>
        <begin position="46"/>
        <end position="63"/>
    </location>
</feature>
<evidence type="ECO:0000313" key="10">
    <source>
        <dbReference type="Proteomes" id="UP000649739"/>
    </source>
</evidence>
<dbReference type="GO" id="GO:0009252">
    <property type="term" value="P:peptidoglycan biosynthetic process"/>
    <property type="evidence" value="ECO:0007669"/>
    <property type="project" value="UniProtKB-UniPathway"/>
</dbReference>
<keyword evidence="4 6" id="KW-0573">Peptidoglycan synthesis</keyword>
<evidence type="ECO:0000256" key="5">
    <source>
        <dbReference type="ARBA" id="ARBA00023316"/>
    </source>
</evidence>
<dbReference type="SUPFAM" id="SSF141523">
    <property type="entry name" value="L,D-transpeptidase catalytic domain-like"/>
    <property type="match status" value="1"/>
</dbReference>
<gene>
    <name evidence="9" type="ORF">GCM10010123_25930</name>
</gene>
<protein>
    <recommendedName>
        <fullName evidence="8">L,D-TPase catalytic domain-containing protein</fullName>
    </recommendedName>
</protein>
<reference evidence="9" key="1">
    <citation type="journal article" date="2014" name="Int. J. Syst. Evol. Microbiol.">
        <title>Complete genome sequence of Corynebacterium casei LMG S-19264T (=DSM 44701T), isolated from a smear-ripened cheese.</title>
        <authorList>
            <consortium name="US DOE Joint Genome Institute (JGI-PGF)"/>
            <person name="Walter F."/>
            <person name="Albersmeier A."/>
            <person name="Kalinowski J."/>
            <person name="Ruckert C."/>
        </authorList>
    </citation>
    <scope>NUCLEOTIDE SEQUENCE</scope>
    <source>
        <strain evidence="9">JCM 3090</strain>
    </source>
</reference>
<sequence length="395" mass="40610">MICKVVMEPHPSRQPPTDGRWARRAAGPTLGTVADQDKRAPDDALDPSAAAASTTVPAPASTAVPPPVPAVAAAPIAGPPGTAPAAATEAAVPPQPRPAADPGPAPGAPAPRGRWSVRSWRPWAAGLAVLAAAAVGAAALLHRTGAPVAVPTPADPPRVVVATRGAVPRAAPPGPNLPTITYLGRLPKGLPADPAPMSAALLTTVVHPERTLPVYDRPGGKAVVFLPEKIHNVPVYAPLVRERTGWIAVLLPSGNRTMGWLPPGGWSRASVRDQVVIRRRAHTLTWLRDGERRGSWTVSVGSNTSPTPLGRSFVFGRSSLSGEVYAGLDVLALGAVPDDPDSVPAGLRGAHIGIHSWYRDTFGGNTSDGCVQVPPAGHKLLLANLTKGSGVLVLP</sequence>